<feature type="region of interest" description="Disordered" evidence="1">
    <location>
        <begin position="102"/>
        <end position="150"/>
    </location>
</feature>
<dbReference type="InterPro" id="IPR021791">
    <property type="entry name" value="Phage_TAC_11"/>
</dbReference>
<feature type="compositionally biased region" description="Polar residues" evidence="1">
    <location>
        <begin position="126"/>
        <end position="142"/>
    </location>
</feature>
<name>A0A6G4WBU4_9HYPH</name>
<dbReference type="Pfam" id="PF11836">
    <property type="entry name" value="Phage_TAC_11"/>
    <property type="match status" value="1"/>
</dbReference>
<protein>
    <submittedName>
        <fullName evidence="2">Gene transfer agent family protein</fullName>
    </submittedName>
</protein>
<dbReference type="Proteomes" id="UP001642900">
    <property type="component" value="Unassembled WGS sequence"/>
</dbReference>
<accession>A0A6G4WBU4</accession>
<keyword evidence="3" id="KW-1185">Reference proteome</keyword>
<evidence type="ECO:0000313" key="2">
    <source>
        <dbReference type="EMBL" id="NGO51610.1"/>
    </source>
</evidence>
<feature type="compositionally biased region" description="Basic and acidic residues" evidence="1">
    <location>
        <begin position="108"/>
        <end position="122"/>
    </location>
</feature>
<dbReference type="EMBL" id="JAAKZF010000010">
    <property type="protein sequence ID" value="NGO51610.1"/>
    <property type="molecule type" value="Genomic_DNA"/>
</dbReference>
<proteinExistence type="predicted"/>
<organism evidence="2 3">
    <name type="scientific">Allomesorhizobium camelthorni</name>
    <dbReference type="NCBI Taxonomy" id="475069"/>
    <lineage>
        <taxon>Bacteria</taxon>
        <taxon>Pseudomonadati</taxon>
        <taxon>Pseudomonadota</taxon>
        <taxon>Alphaproteobacteria</taxon>
        <taxon>Hyphomicrobiales</taxon>
        <taxon>Phyllobacteriaceae</taxon>
        <taxon>Allomesorhizobium</taxon>
    </lineage>
</organism>
<evidence type="ECO:0000313" key="3">
    <source>
        <dbReference type="Proteomes" id="UP001642900"/>
    </source>
</evidence>
<comment type="caution">
    <text evidence="2">The sequence shown here is derived from an EMBL/GenBank/DDBJ whole genome shotgun (WGS) entry which is preliminary data.</text>
</comment>
<gene>
    <name evidence="2" type="ORF">G6N73_10540</name>
</gene>
<evidence type="ECO:0000256" key="1">
    <source>
        <dbReference type="SAM" id="MobiDB-lite"/>
    </source>
</evidence>
<reference evidence="2 3" key="1">
    <citation type="submission" date="2020-02" db="EMBL/GenBank/DDBJ databases">
        <title>Genome sequence of strain CCNWXJ40-4.</title>
        <authorList>
            <person name="Gao J."/>
            <person name="Sun J."/>
        </authorList>
    </citation>
    <scope>NUCLEOTIDE SEQUENCE [LARGE SCALE GENOMIC DNA]</scope>
    <source>
        <strain evidence="2 3">CCNWXJ 40-4</strain>
    </source>
</reference>
<dbReference type="AlphaFoldDB" id="A0A6G4WBU4"/>
<sequence length="150" mass="16211">MSRDASVTLDFADDTYHFRLAWGEIEKLQEERDTGPYVILDRLLTGRWLVQDIASTIRLGLIGGGMEPIAALKLTRSYVEGRPPLENLVVAQRVLGAGLLGASDEDEVGKKSEAASPEEEKSLSPTENSDLPPSTGTEPSSASRRKKSAG</sequence>
<dbReference type="RefSeq" id="WP_165027294.1">
    <property type="nucleotide sequence ID" value="NZ_JAAKZF010000010.1"/>
</dbReference>